<dbReference type="Proteomes" id="UP000193675">
    <property type="component" value="Unassembled WGS sequence"/>
</dbReference>
<proteinExistence type="predicted"/>
<dbReference type="AlphaFoldDB" id="A0A1X1A2X4"/>
<dbReference type="Pfam" id="PF06293">
    <property type="entry name" value="Kdo"/>
    <property type="match status" value="1"/>
</dbReference>
<dbReference type="EMBL" id="NBWC01000007">
    <property type="protein sequence ID" value="ORL66228.1"/>
    <property type="molecule type" value="Genomic_DNA"/>
</dbReference>
<dbReference type="Gene3D" id="1.10.510.10">
    <property type="entry name" value="Transferase(Phosphotransferase) domain 1"/>
    <property type="match status" value="1"/>
</dbReference>
<organism evidence="1 2">
    <name type="scientific">Pseudomonas putida</name>
    <name type="common">Arthrobacter siderocapsulatus</name>
    <dbReference type="NCBI Taxonomy" id="303"/>
    <lineage>
        <taxon>Bacteria</taxon>
        <taxon>Pseudomonadati</taxon>
        <taxon>Pseudomonadota</taxon>
        <taxon>Gammaproteobacteria</taxon>
        <taxon>Pseudomonadales</taxon>
        <taxon>Pseudomonadaceae</taxon>
        <taxon>Pseudomonas</taxon>
    </lineage>
</organism>
<dbReference type="InterPro" id="IPR011009">
    <property type="entry name" value="Kinase-like_dom_sf"/>
</dbReference>
<dbReference type="RefSeq" id="WP_084854943.1">
    <property type="nucleotide sequence ID" value="NZ_NBWC01000007.1"/>
</dbReference>
<dbReference type="SUPFAM" id="SSF56112">
    <property type="entry name" value="Protein kinase-like (PK-like)"/>
    <property type="match status" value="1"/>
</dbReference>
<protein>
    <recommendedName>
        <fullName evidence="3">Lipopolysaccharide kinase (Kdo/WaaP) family protein</fullName>
    </recommendedName>
</protein>
<accession>A0A1X1A2X4</accession>
<reference evidence="1 2" key="1">
    <citation type="submission" date="2017-04" db="EMBL/GenBank/DDBJ databases">
        <title>Presence of VIM-2 positive Pseudomonas species in chickens and their surrounding environment.</title>
        <authorList>
            <person name="Zhang R."/>
        </authorList>
    </citation>
    <scope>NUCLEOTIDE SEQUENCE [LARGE SCALE GENOMIC DNA]</scope>
    <source>
        <strain evidence="1 2">DZ-C18</strain>
    </source>
</reference>
<dbReference type="OrthoDB" id="6997192at2"/>
<comment type="caution">
    <text evidence="1">The sequence shown here is derived from an EMBL/GenBank/DDBJ whole genome shotgun (WGS) entry which is preliminary data.</text>
</comment>
<gene>
    <name evidence="1" type="ORF">B7H17_05605</name>
</gene>
<sequence>MVRNTPEWSNDFPHVVKHQRTTLHFKAPLRPHTRHALERLIDQASRSKRISTPLDCPERAFFTKREKLDSLKKKWRVQRGRPKRNGMFDWPIEELINTQEASRRGARVPPLVGYGYSRSKLGLVQDLFLITQHLDEYHDGLAILRQSPEAIDNIIRAAFELLHALHSLGITHMDLWAANIMLPTQPDAQPQAIDLENSFHVPTDFLGETLGFQFGFFYFREVYRYITEADYDTQVEQALSHYFPHIDREAFERVYRIAKHQDIGRLERRDIFLTGTVNTQY</sequence>
<evidence type="ECO:0000313" key="1">
    <source>
        <dbReference type="EMBL" id="ORL66228.1"/>
    </source>
</evidence>
<name>A0A1X1A2X4_PSEPU</name>
<evidence type="ECO:0008006" key="3">
    <source>
        <dbReference type="Google" id="ProtNLM"/>
    </source>
</evidence>
<evidence type="ECO:0000313" key="2">
    <source>
        <dbReference type="Proteomes" id="UP000193675"/>
    </source>
</evidence>